<accession>A0ABP7E1L0</accession>
<evidence type="ECO:0000256" key="4">
    <source>
        <dbReference type="ARBA" id="ARBA00023136"/>
    </source>
</evidence>
<dbReference type="EMBL" id="BAAAYX010000014">
    <property type="protein sequence ID" value="GAA3712162.1"/>
    <property type="molecule type" value="Genomic_DNA"/>
</dbReference>
<dbReference type="CDD" id="cd13966">
    <property type="entry name" value="PT_UbiA_4"/>
    <property type="match status" value="1"/>
</dbReference>
<evidence type="ECO:0000256" key="5">
    <source>
        <dbReference type="SAM" id="MobiDB-lite"/>
    </source>
</evidence>
<dbReference type="Gene3D" id="1.10.357.140">
    <property type="entry name" value="UbiA prenyltransferase"/>
    <property type="match status" value="1"/>
</dbReference>
<feature type="transmembrane region" description="Helical" evidence="6">
    <location>
        <begin position="265"/>
        <end position="282"/>
    </location>
</feature>
<sequence length="322" mass="34782">MASAETHHTSGRSGAFAKPNPAMTNSAANGHRYRSNASSTGPVSTLRALIRVSRPRFWIYLLGPFMIALAATSLRPPVEVWLLGLYLTLPANLLIYGVNDLYDVDTDRLNPKKQDYENLLQPGQRRGLVVAILALNLPFLALVPFLPHAWPWLLLFVLTGVGYSMPPVRAKSRPVLDAAFNILYVAPGIAAYATLSGGSPPWRVLLPALLWCMAMHAYSAVPDITADQEAGVPTVATLFGRRRTLLLCGAAYALAAVLVYPSVGLFAAVAGATYLVLIALSLRSQGPEQLFAVYRRFPVVNTVVGGAMFCVVGVQHATWPFV</sequence>
<name>A0ABP7E1L0_9ACTN</name>
<feature type="transmembrane region" description="Helical" evidence="6">
    <location>
        <begin position="57"/>
        <end position="74"/>
    </location>
</feature>
<feature type="region of interest" description="Disordered" evidence="5">
    <location>
        <begin position="1"/>
        <end position="40"/>
    </location>
</feature>
<reference evidence="8" key="1">
    <citation type="journal article" date="2019" name="Int. J. Syst. Evol. Microbiol.">
        <title>The Global Catalogue of Microorganisms (GCM) 10K type strain sequencing project: providing services to taxonomists for standard genome sequencing and annotation.</title>
        <authorList>
            <consortium name="The Broad Institute Genomics Platform"/>
            <consortium name="The Broad Institute Genome Sequencing Center for Infectious Disease"/>
            <person name="Wu L."/>
            <person name="Ma J."/>
        </authorList>
    </citation>
    <scope>NUCLEOTIDE SEQUENCE [LARGE SCALE GENOMIC DNA]</scope>
    <source>
        <strain evidence="8">JCM 16548</strain>
    </source>
</reference>
<feature type="transmembrane region" description="Helical" evidence="6">
    <location>
        <begin position="123"/>
        <end position="143"/>
    </location>
</feature>
<feature type="transmembrane region" description="Helical" evidence="6">
    <location>
        <begin position="178"/>
        <end position="195"/>
    </location>
</feature>
<dbReference type="InterPro" id="IPR050475">
    <property type="entry name" value="Prenyltransferase_related"/>
</dbReference>
<keyword evidence="3 6" id="KW-1133">Transmembrane helix</keyword>
<dbReference type="Pfam" id="PF01040">
    <property type="entry name" value="UbiA"/>
    <property type="match status" value="1"/>
</dbReference>
<dbReference type="Proteomes" id="UP001500051">
    <property type="component" value="Unassembled WGS sequence"/>
</dbReference>
<feature type="transmembrane region" description="Helical" evidence="6">
    <location>
        <begin position="80"/>
        <end position="102"/>
    </location>
</feature>
<dbReference type="RefSeq" id="WP_344813626.1">
    <property type="nucleotide sequence ID" value="NZ_BAAAYX010000014.1"/>
</dbReference>
<dbReference type="InterPro" id="IPR000537">
    <property type="entry name" value="UbiA_prenyltransferase"/>
</dbReference>
<dbReference type="PANTHER" id="PTHR42723:SF1">
    <property type="entry name" value="CHLOROPHYLL SYNTHASE, CHLOROPLASTIC"/>
    <property type="match status" value="1"/>
</dbReference>
<evidence type="ECO:0000256" key="2">
    <source>
        <dbReference type="ARBA" id="ARBA00022692"/>
    </source>
</evidence>
<organism evidence="7 8">
    <name type="scientific">Microlunatus aurantiacus</name>
    <dbReference type="NCBI Taxonomy" id="446786"/>
    <lineage>
        <taxon>Bacteria</taxon>
        <taxon>Bacillati</taxon>
        <taxon>Actinomycetota</taxon>
        <taxon>Actinomycetes</taxon>
        <taxon>Propionibacteriales</taxon>
        <taxon>Propionibacteriaceae</taxon>
        <taxon>Microlunatus</taxon>
    </lineage>
</organism>
<proteinExistence type="predicted"/>
<gene>
    <name evidence="7" type="ORF">GCM10022204_33800</name>
</gene>
<dbReference type="Gene3D" id="1.20.120.1780">
    <property type="entry name" value="UbiA prenyltransferase"/>
    <property type="match status" value="1"/>
</dbReference>
<evidence type="ECO:0000313" key="7">
    <source>
        <dbReference type="EMBL" id="GAA3712162.1"/>
    </source>
</evidence>
<keyword evidence="8" id="KW-1185">Reference proteome</keyword>
<keyword evidence="2 6" id="KW-0812">Transmembrane</keyword>
<comment type="caution">
    <text evidence="7">The sequence shown here is derived from an EMBL/GenBank/DDBJ whole genome shotgun (WGS) entry which is preliminary data.</text>
</comment>
<evidence type="ECO:0000313" key="8">
    <source>
        <dbReference type="Proteomes" id="UP001500051"/>
    </source>
</evidence>
<evidence type="ECO:0000256" key="1">
    <source>
        <dbReference type="ARBA" id="ARBA00004141"/>
    </source>
</evidence>
<dbReference type="PANTHER" id="PTHR42723">
    <property type="entry name" value="CHLOROPHYLL SYNTHASE"/>
    <property type="match status" value="1"/>
</dbReference>
<protein>
    <submittedName>
        <fullName evidence="7">Prenyltransferase</fullName>
    </submittedName>
</protein>
<evidence type="ECO:0000256" key="6">
    <source>
        <dbReference type="SAM" id="Phobius"/>
    </source>
</evidence>
<evidence type="ECO:0000256" key="3">
    <source>
        <dbReference type="ARBA" id="ARBA00022989"/>
    </source>
</evidence>
<dbReference type="NCBIfam" id="NF009516">
    <property type="entry name" value="PRK12875.1"/>
    <property type="match status" value="1"/>
</dbReference>
<feature type="transmembrane region" description="Helical" evidence="6">
    <location>
        <begin position="294"/>
        <end position="314"/>
    </location>
</feature>
<feature type="transmembrane region" description="Helical" evidence="6">
    <location>
        <begin position="149"/>
        <end position="166"/>
    </location>
</feature>
<keyword evidence="4 6" id="KW-0472">Membrane</keyword>
<comment type="subcellular location">
    <subcellularLocation>
        <location evidence="1">Membrane</location>
        <topology evidence="1">Multi-pass membrane protein</topology>
    </subcellularLocation>
</comment>
<dbReference type="InterPro" id="IPR044878">
    <property type="entry name" value="UbiA_sf"/>
</dbReference>